<protein>
    <recommendedName>
        <fullName evidence="3">Secreted protein</fullName>
    </recommendedName>
</protein>
<dbReference type="RefSeq" id="WP_187220489.1">
    <property type="nucleotide sequence ID" value="NZ_JABVED010000006.1"/>
</dbReference>
<evidence type="ECO:0000313" key="2">
    <source>
        <dbReference type="Proteomes" id="UP000734823"/>
    </source>
</evidence>
<proteinExistence type="predicted"/>
<comment type="caution">
    <text evidence="1">The sequence shown here is derived from an EMBL/GenBank/DDBJ whole genome shotgun (WGS) entry which is preliminary data.</text>
</comment>
<keyword evidence="2" id="KW-1185">Reference proteome</keyword>
<dbReference type="Proteomes" id="UP000734823">
    <property type="component" value="Unassembled WGS sequence"/>
</dbReference>
<evidence type="ECO:0008006" key="3">
    <source>
        <dbReference type="Google" id="ProtNLM"/>
    </source>
</evidence>
<organism evidence="1 2">
    <name type="scientific">Actinokineospora xionganensis</name>
    <dbReference type="NCBI Taxonomy" id="2684470"/>
    <lineage>
        <taxon>Bacteria</taxon>
        <taxon>Bacillati</taxon>
        <taxon>Actinomycetota</taxon>
        <taxon>Actinomycetes</taxon>
        <taxon>Pseudonocardiales</taxon>
        <taxon>Pseudonocardiaceae</taxon>
        <taxon>Actinokineospora</taxon>
    </lineage>
</organism>
<evidence type="ECO:0000313" key="1">
    <source>
        <dbReference type="EMBL" id="MBC6447981.1"/>
    </source>
</evidence>
<sequence length="131" mass="13858">MIACLSPPPASVAPAAAAPGDVKLSDRTYVRHDGGTDATLADCAVDNRQRNEQFGNRDRVLFDDYNYIAASGTAALMTWTHQRDTIPRTAPRHTGDGTDGFDVPQCRAPGGPDTCPNAGGVDQNIYGKVSP</sequence>
<reference evidence="1 2" key="1">
    <citation type="submission" date="2020-06" db="EMBL/GenBank/DDBJ databases">
        <title>Actinokineospora xiongansis sp. nov., isolated from soil of Baiyangdian.</title>
        <authorList>
            <person name="Zhang X."/>
        </authorList>
    </citation>
    <scope>NUCLEOTIDE SEQUENCE [LARGE SCALE GENOMIC DNA]</scope>
    <source>
        <strain evidence="1 2">HBU206404</strain>
    </source>
</reference>
<accession>A0ABR7L6H8</accession>
<gene>
    <name evidence="1" type="ORF">GPZ80_12460</name>
</gene>
<name>A0ABR7L6H8_9PSEU</name>
<dbReference type="EMBL" id="JABVED010000006">
    <property type="protein sequence ID" value="MBC6447981.1"/>
    <property type="molecule type" value="Genomic_DNA"/>
</dbReference>